<dbReference type="SUPFAM" id="SSF49503">
    <property type="entry name" value="Cupredoxins"/>
    <property type="match status" value="1"/>
</dbReference>
<dbReference type="PROSITE" id="PS50857">
    <property type="entry name" value="COX2_CUA"/>
    <property type="match status" value="1"/>
</dbReference>
<feature type="domain" description="Cytochrome oxidase subunit II copper A binding" evidence="18">
    <location>
        <begin position="89"/>
        <end position="201"/>
    </location>
</feature>
<dbReference type="InterPro" id="IPR036257">
    <property type="entry name" value="Cyt_c_oxidase_su2_TM_sf"/>
</dbReference>
<evidence type="ECO:0000256" key="9">
    <source>
        <dbReference type="ARBA" id="ARBA00022982"/>
    </source>
</evidence>
<evidence type="ECO:0000256" key="11">
    <source>
        <dbReference type="ARBA" id="ARBA00023008"/>
    </source>
</evidence>
<dbReference type="InterPro" id="IPR045187">
    <property type="entry name" value="CcO_II"/>
</dbReference>
<keyword evidence="8" id="KW-1278">Translocase</keyword>
<evidence type="ECO:0000256" key="16">
    <source>
        <dbReference type="SAM" id="MobiDB-lite"/>
    </source>
</evidence>
<dbReference type="PATRIC" id="fig|455.5.peg.31"/>
<dbReference type="GO" id="GO:0004129">
    <property type="term" value="F:cytochrome-c oxidase activity"/>
    <property type="evidence" value="ECO:0007669"/>
    <property type="project" value="UniProtKB-EC"/>
</dbReference>
<keyword evidence="5" id="KW-0679">Respiratory chain</keyword>
<dbReference type="Gene3D" id="1.10.287.90">
    <property type="match status" value="1"/>
</dbReference>
<dbReference type="PANTHER" id="PTHR22888:SF9">
    <property type="entry name" value="CYTOCHROME C OXIDASE SUBUNIT 2"/>
    <property type="match status" value="1"/>
</dbReference>
<comment type="function">
    <text evidence="13">Subunits I and II form the functional core of the enzyme complex. Electrons originating in cytochrome c are transferred via heme a and Cu(A) to the binuclear center formed by heme a3 and Cu(B).</text>
</comment>
<dbReference type="InterPro" id="IPR002429">
    <property type="entry name" value="CcO_II-like_C"/>
</dbReference>
<protein>
    <recommendedName>
        <fullName evidence="3">cytochrome-c oxidase</fullName>
        <ecNumber evidence="3">7.1.1.9</ecNumber>
    </recommendedName>
    <alternativeName>
        <fullName evidence="14">Cytochrome aa3 subunit 2</fullName>
    </alternativeName>
</protein>
<dbReference type="GO" id="GO:0016020">
    <property type="term" value="C:membrane"/>
    <property type="evidence" value="ECO:0007669"/>
    <property type="project" value="UniProtKB-SubCell"/>
</dbReference>
<evidence type="ECO:0000256" key="1">
    <source>
        <dbReference type="ARBA" id="ARBA00004141"/>
    </source>
</evidence>
<comment type="subcellular location">
    <subcellularLocation>
        <location evidence="1">Membrane</location>
        <topology evidence="1">Multi-pass membrane protein</topology>
    </subcellularLocation>
</comment>
<evidence type="ECO:0000256" key="8">
    <source>
        <dbReference type="ARBA" id="ARBA00022967"/>
    </source>
</evidence>
<dbReference type="GO" id="GO:0016491">
    <property type="term" value="F:oxidoreductase activity"/>
    <property type="evidence" value="ECO:0007669"/>
    <property type="project" value="InterPro"/>
</dbReference>
<evidence type="ECO:0000256" key="10">
    <source>
        <dbReference type="ARBA" id="ARBA00022989"/>
    </source>
</evidence>
<feature type="transmembrane region" description="Helical" evidence="17">
    <location>
        <begin position="56"/>
        <end position="77"/>
    </location>
</feature>
<name>A0A0W0UZF2_9GAMM</name>
<dbReference type="InterPro" id="IPR008972">
    <property type="entry name" value="Cupredoxin"/>
</dbReference>
<evidence type="ECO:0000256" key="14">
    <source>
        <dbReference type="ARBA" id="ARBA00031399"/>
    </source>
</evidence>
<evidence type="ECO:0000256" key="4">
    <source>
        <dbReference type="ARBA" id="ARBA00022448"/>
    </source>
</evidence>
<evidence type="ECO:0000256" key="3">
    <source>
        <dbReference type="ARBA" id="ARBA00012949"/>
    </source>
</evidence>
<dbReference type="PANTHER" id="PTHR22888">
    <property type="entry name" value="CYTOCHROME C OXIDASE, SUBUNIT II"/>
    <property type="match status" value="1"/>
</dbReference>
<dbReference type="NCBIfam" id="TIGR02866">
    <property type="entry name" value="CoxB"/>
    <property type="match status" value="1"/>
</dbReference>
<keyword evidence="6 17" id="KW-0812">Transmembrane</keyword>
<evidence type="ECO:0000256" key="5">
    <source>
        <dbReference type="ARBA" id="ARBA00022660"/>
    </source>
</evidence>
<feature type="transmembrane region" description="Helical" evidence="17">
    <location>
        <begin position="14"/>
        <end position="35"/>
    </location>
</feature>
<evidence type="ECO:0000256" key="15">
    <source>
        <dbReference type="ARBA" id="ARBA00047816"/>
    </source>
</evidence>
<evidence type="ECO:0000256" key="13">
    <source>
        <dbReference type="ARBA" id="ARBA00024688"/>
    </source>
</evidence>
<dbReference type="EC" id="7.1.1.9" evidence="3"/>
<comment type="catalytic activity">
    <reaction evidence="15">
        <text>4 Fe(II)-[cytochrome c] + O2 + 8 H(+)(in) = 4 Fe(III)-[cytochrome c] + 2 H2O + 4 H(+)(out)</text>
        <dbReference type="Rhea" id="RHEA:11436"/>
        <dbReference type="Rhea" id="RHEA-COMP:10350"/>
        <dbReference type="Rhea" id="RHEA-COMP:14399"/>
        <dbReference type="ChEBI" id="CHEBI:15377"/>
        <dbReference type="ChEBI" id="CHEBI:15378"/>
        <dbReference type="ChEBI" id="CHEBI:15379"/>
        <dbReference type="ChEBI" id="CHEBI:29033"/>
        <dbReference type="ChEBI" id="CHEBI:29034"/>
        <dbReference type="EC" id="7.1.1.9"/>
    </reaction>
</comment>
<keyword evidence="4" id="KW-0813">Transport</keyword>
<evidence type="ECO:0000256" key="12">
    <source>
        <dbReference type="ARBA" id="ARBA00023136"/>
    </source>
</evidence>
<sequence length="223" mass="25721">MDPASEAALSISKLWWGMFLFFSLVFIAILFLWFYALRRREKRVPDQYAKQLGLSLIIGGGILLPSITIVIILFFAIPMGNRILPHPEQHTLRVEVTGHQWYWKIHYPDTGITLTNELFLPTGQPVDVYVTSQDVIHSFWVPRLNGKIDAIPGYVNILRLKPMKTGSMRGQCAEFCGKWHSQMILTINVYAPEQFKDWLQEEQKKQQTNSTPLAKGPYKRLTM</sequence>
<dbReference type="Proteomes" id="UP000054715">
    <property type="component" value="Unassembled WGS sequence"/>
</dbReference>
<feature type="region of interest" description="Disordered" evidence="16">
    <location>
        <begin position="202"/>
        <end position="223"/>
    </location>
</feature>
<evidence type="ECO:0000259" key="18">
    <source>
        <dbReference type="PROSITE" id="PS50857"/>
    </source>
</evidence>
<comment type="similarity">
    <text evidence="2">Belongs to the cytochrome c oxidase subunit 2 family.</text>
</comment>
<dbReference type="Pfam" id="PF00116">
    <property type="entry name" value="COX2"/>
    <property type="match status" value="1"/>
</dbReference>
<evidence type="ECO:0000256" key="6">
    <source>
        <dbReference type="ARBA" id="ARBA00022692"/>
    </source>
</evidence>
<dbReference type="InterPro" id="IPR014222">
    <property type="entry name" value="Cyt_c_oxidase_su2"/>
</dbReference>
<keyword evidence="10 17" id="KW-1133">Transmembrane helix</keyword>
<dbReference type="Gene3D" id="2.60.40.420">
    <property type="entry name" value="Cupredoxins - blue copper proteins"/>
    <property type="match status" value="1"/>
</dbReference>
<evidence type="ECO:0000313" key="19">
    <source>
        <dbReference type="EMBL" id="KTD13239.1"/>
    </source>
</evidence>
<reference evidence="19 20" key="1">
    <citation type="submission" date="2015-11" db="EMBL/GenBank/DDBJ databases">
        <title>Genomic analysis of 38 Legionella species identifies large and diverse effector repertoires.</title>
        <authorList>
            <person name="Burstein D."/>
            <person name="Amaro F."/>
            <person name="Zusman T."/>
            <person name="Lifshitz Z."/>
            <person name="Cohen O."/>
            <person name="Gilbert J.A."/>
            <person name="Pupko T."/>
            <person name="Shuman H.A."/>
            <person name="Segal G."/>
        </authorList>
    </citation>
    <scope>NUCLEOTIDE SEQUENCE [LARGE SCALE GENOMIC DNA]</scope>
    <source>
        <strain evidence="19 20">JA-26-G1-E2</strain>
    </source>
</reference>
<dbReference type="GO" id="GO:0005507">
    <property type="term" value="F:copper ion binding"/>
    <property type="evidence" value="ECO:0007669"/>
    <property type="project" value="InterPro"/>
</dbReference>
<evidence type="ECO:0000256" key="2">
    <source>
        <dbReference type="ARBA" id="ARBA00007866"/>
    </source>
</evidence>
<organism evidence="19 20">
    <name type="scientific">Legionella jamestowniensis</name>
    <dbReference type="NCBI Taxonomy" id="455"/>
    <lineage>
        <taxon>Bacteria</taxon>
        <taxon>Pseudomonadati</taxon>
        <taxon>Pseudomonadota</taxon>
        <taxon>Gammaproteobacteria</taxon>
        <taxon>Legionellales</taxon>
        <taxon>Legionellaceae</taxon>
        <taxon>Legionella</taxon>
    </lineage>
</organism>
<accession>A0A0W0UZF2</accession>
<evidence type="ECO:0000256" key="7">
    <source>
        <dbReference type="ARBA" id="ARBA00022723"/>
    </source>
</evidence>
<evidence type="ECO:0000256" key="17">
    <source>
        <dbReference type="SAM" id="Phobius"/>
    </source>
</evidence>
<dbReference type="AlphaFoldDB" id="A0A0W0UZF2"/>
<evidence type="ECO:0000313" key="20">
    <source>
        <dbReference type="Proteomes" id="UP000054715"/>
    </source>
</evidence>
<keyword evidence="9" id="KW-0249">Electron transport</keyword>
<dbReference type="InterPro" id="IPR001505">
    <property type="entry name" value="Copper_CuA"/>
</dbReference>
<dbReference type="STRING" id="455.Ljam_0029"/>
<dbReference type="PROSITE" id="PS00078">
    <property type="entry name" value="COX2"/>
    <property type="match status" value="1"/>
</dbReference>
<dbReference type="GO" id="GO:0042773">
    <property type="term" value="P:ATP synthesis coupled electron transport"/>
    <property type="evidence" value="ECO:0007669"/>
    <property type="project" value="TreeGrafter"/>
</dbReference>
<keyword evidence="7" id="KW-0479">Metal-binding</keyword>
<keyword evidence="12 17" id="KW-0472">Membrane</keyword>
<keyword evidence="11" id="KW-0186">Copper</keyword>
<comment type="caution">
    <text evidence="19">The sequence shown here is derived from an EMBL/GenBank/DDBJ whole genome shotgun (WGS) entry which is preliminary data.</text>
</comment>
<proteinExistence type="inferred from homology"/>
<dbReference type="EMBL" id="LNYG01000001">
    <property type="protein sequence ID" value="KTD13239.1"/>
    <property type="molecule type" value="Genomic_DNA"/>
</dbReference>
<gene>
    <name evidence="19" type="primary">coxB_1</name>
    <name evidence="19" type="ORF">Ljam_0029</name>
</gene>